<reference evidence="2 3" key="1">
    <citation type="journal article" date="2015" name="Genome Announc.">
        <title>Complete Genome Sequence of Biocontrol Strain Pseudomonas fluorescens LBUM223.</title>
        <authorList>
            <person name="Roquigny R."/>
            <person name="Arseneault T."/>
            <person name="Gadkar V.J."/>
            <person name="Novinscak A."/>
            <person name="Joly D.L."/>
            <person name="Filion M."/>
        </authorList>
    </citation>
    <scope>NUCLEOTIDE SEQUENCE [LARGE SCALE GENOMIC DNA]</scope>
    <source>
        <strain evidence="2 3">LBUM223</strain>
    </source>
</reference>
<protein>
    <recommendedName>
        <fullName evidence="4">Threonine synthase</fullName>
    </recommendedName>
</protein>
<dbReference type="EMBL" id="CP011117">
    <property type="protein sequence ID" value="AKA83109.1"/>
    <property type="molecule type" value="Genomic_DNA"/>
</dbReference>
<evidence type="ECO:0000256" key="1">
    <source>
        <dbReference type="SAM" id="MobiDB-lite"/>
    </source>
</evidence>
<evidence type="ECO:0000313" key="3">
    <source>
        <dbReference type="Proteomes" id="UP000033099"/>
    </source>
</evidence>
<dbReference type="AlphaFoldDB" id="A0AAU8TRJ5"/>
<dbReference type="KEGG" id="pfb:VO64_2563"/>
<accession>A0AAU8TRJ5</accession>
<gene>
    <name evidence="2" type="ORF">VO64_2563</name>
</gene>
<evidence type="ECO:0008006" key="4">
    <source>
        <dbReference type="Google" id="ProtNLM"/>
    </source>
</evidence>
<dbReference type="Proteomes" id="UP000033099">
    <property type="component" value="Chromosome"/>
</dbReference>
<organism evidence="2 3">
    <name type="scientific">Pseudomonas synxantha</name>
    <dbReference type="NCBI Taxonomy" id="47883"/>
    <lineage>
        <taxon>Bacteria</taxon>
        <taxon>Pseudomonadati</taxon>
        <taxon>Pseudomonadota</taxon>
        <taxon>Gammaproteobacteria</taxon>
        <taxon>Pseudomonadales</taxon>
        <taxon>Pseudomonadaceae</taxon>
        <taxon>Pseudomonas</taxon>
    </lineage>
</organism>
<name>A0AAU8TRJ5_9PSED</name>
<feature type="region of interest" description="Disordered" evidence="1">
    <location>
        <begin position="1"/>
        <end position="45"/>
    </location>
</feature>
<proteinExistence type="predicted"/>
<evidence type="ECO:0000313" key="2">
    <source>
        <dbReference type="EMBL" id="AKA83109.1"/>
    </source>
</evidence>
<sequence length="45" mass="4771">MRRTVLGLGPGVERRHRGISSHKAGVGLRRGSCYGGRPQEGAALN</sequence>